<dbReference type="GeneID" id="111449746"/>
<evidence type="ECO:0000313" key="3">
    <source>
        <dbReference type="RefSeq" id="XP_022945543.1"/>
    </source>
</evidence>
<feature type="compositionally biased region" description="Polar residues" evidence="1">
    <location>
        <begin position="238"/>
        <end position="248"/>
    </location>
</feature>
<dbReference type="KEGG" id="cmos:111449746"/>
<organism evidence="2 3">
    <name type="scientific">Cucurbita moschata</name>
    <name type="common">Winter crookneck squash</name>
    <name type="synonym">Cucurbita pepo var. moschata</name>
    <dbReference type="NCBI Taxonomy" id="3662"/>
    <lineage>
        <taxon>Eukaryota</taxon>
        <taxon>Viridiplantae</taxon>
        <taxon>Streptophyta</taxon>
        <taxon>Embryophyta</taxon>
        <taxon>Tracheophyta</taxon>
        <taxon>Spermatophyta</taxon>
        <taxon>Magnoliopsida</taxon>
        <taxon>eudicotyledons</taxon>
        <taxon>Gunneridae</taxon>
        <taxon>Pentapetalae</taxon>
        <taxon>rosids</taxon>
        <taxon>fabids</taxon>
        <taxon>Cucurbitales</taxon>
        <taxon>Cucurbitaceae</taxon>
        <taxon>Cucurbiteae</taxon>
        <taxon>Cucurbita</taxon>
    </lineage>
</organism>
<keyword evidence="2" id="KW-1185">Reference proteome</keyword>
<dbReference type="PANTHER" id="PTHR46741:SF4">
    <property type="entry name" value="FINGER FYVE DOMAIN PROTEIN, PUTATIVE (DUF1666)-RELATED"/>
    <property type="match status" value="1"/>
</dbReference>
<dbReference type="InterPro" id="IPR012870">
    <property type="entry name" value="DUF1666"/>
</dbReference>
<sequence length="635" mass="73665">MASTKLTPFNPLLHFVLFKTIPYCNMLPVLLRFRIFLHTYFLSAFRFVLRYVFRFRNDVQRSELMENGGVDSEHSEFWEKESGEMEMDGEDNGKTRSSVFCSVSMETISSLKMGDSEFTRGSKEVGMDNVDCTLSYVQSTALDIVSKGLNSDGLKSTNIILDVYSENNASNVFDVLPEPEVQVLWEDYPDPSDSESAEESTSGSPKTNHDQVDDSSCKEIKQLDSFNNFEKEKEKESVNASEESTEASLQEKPSMLNYDHRYELNYLPDHQDIVQQLEMELRNARTGGLPTIFEEEAETAEAINEKFKYEEVMGEIQKVYRIYAEKMWKLDILNNQIMHVIGLQHLKYPLQSVPVQNSQSSQLWLGKARRLGADPILVFLGDLSRDIETVYVGQVCLSWEILQWQLRKSLELQRYDSQGIRQYNQVASEFQLFQVMLKRFMEGERLQGNRVNDYVQNRCVFRSLLQVPPIIDDDSAEAEGREREDDYDFSSNFLAEIIEKSMWVFYEFLVSDKDHVKNILKCNRKHQIELENSENPQLLLVNVQDHFHKSERKVKDLLSRNKRCSSEKLGKQEEAGLSYSLMLLIAQVDLKLISRVLRMGKLTVDQLLWCSQKLDHLTFINRQVHLEPSLLLFPF</sequence>
<dbReference type="Proteomes" id="UP000504609">
    <property type="component" value="Unplaced"/>
</dbReference>
<dbReference type="AlphaFoldDB" id="A0A6J1G171"/>
<name>A0A6J1G171_CUCMO</name>
<proteinExistence type="predicted"/>
<feature type="compositionally biased region" description="Basic and acidic residues" evidence="1">
    <location>
        <begin position="207"/>
        <end position="222"/>
    </location>
</feature>
<evidence type="ECO:0000256" key="1">
    <source>
        <dbReference type="SAM" id="MobiDB-lite"/>
    </source>
</evidence>
<gene>
    <name evidence="3" type="primary">LOC111449746</name>
</gene>
<reference evidence="3" key="1">
    <citation type="submission" date="2025-08" db="UniProtKB">
        <authorList>
            <consortium name="RefSeq"/>
        </authorList>
    </citation>
    <scope>IDENTIFICATION</scope>
    <source>
        <tissue evidence="3">Young leaves</tissue>
    </source>
</reference>
<feature type="region of interest" description="Disordered" evidence="1">
    <location>
        <begin position="186"/>
        <end position="254"/>
    </location>
</feature>
<protein>
    <submittedName>
        <fullName evidence="3">Uncharacterized protein LOC111449746 isoform X1</fullName>
    </submittedName>
</protein>
<accession>A0A6J1G171</accession>
<dbReference type="Pfam" id="PF07891">
    <property type="entry name" value="DUF1666"/>
    <property type="match status" value="1"/>
</dbReference>
<evidence type="ECO:0000313" key="2">
    <source>
        <dbReference type="Proteomes" id="UP000504609"/>
    </source>
</evidence>
<dbReference type="RefSeq" id="XP_022945543.1">
    <property type="nucleotide sequence ID" value="XM_023089775.1"/>
</dbReference>
<dbReference type="PANTHER" id="PTHR46741">
    <property type="entry name" value="OS09G0413600 PROTEIN"/>
    <property type="match status" value="1"/>
</dbReference>
<feature type="compositionally biased region" description="Acidic residues" evidence="1">
    <location>
        <begin position="187"/>
        <end position="198"/>
    </location>
</feature>